<dbReference type="Proteomes" id="UP000245735">
    <property type="component" value="Unassembled WGS sequence"/>
</dbReference>
<protein>
    <submittedName>
        <fullName evidence="1">Uncharacterized protein</fullName>
    </submittedName>
</protein>
<reference evidence="2" key="1">
    <citation type="journal article" date="2018" name="Front. Microbiol.">
        <title>Comparative Genomics of the Herbivore Gut Symbiont Lactobacillus reuteri Reveals Genetic Diversity and Lifestyle Adaptation.</title>
        <authorList>
            <person name="Zhao J."/>
        </authorList>
    </citation>
    <scope>NUCLEOTIDE SEQUENCE [LARGE SCALE GENOMIC DNA]</scope>
    <source>
        <strain evidence="2">LR9</strain>
    </source>
</reference>
<comment type="caution">
    <text evidence="1">The sequence shown here is derived from an EMBL/GenBank/DDBJ whole genome shotgun (WGS) entry which is preliminary data.</text>
</comment>
<evidence type="ECO:0000313" key="1">
    <source>
        <dbReference type="EMBL" id="PWT37476.1"/>
    </source>
</evidence>
<proteinExistence type="predicted"/>
<accession>A0ABD6Y6Y8</accession>
<dbReference type="RefSeq" id="WP_109884604.1">
    <property type="nucleotide sequence ID" value="NZ_QGHR01000030.1"/>
</dbReference>
<dbReference type="EMBL" id="QGHV01000024">
    <property type="protein sequence ID" value="PWT37476.1"/>
    <property type="molecule type" value="Genomic_DNA"/>
</dbReference>
<gene>
    <name evidence="1" type="ORF">DKZ35_05065</name>
</gene>
<name>A0ABD6Y6Y8_LIMRT</name>
<dbReference type="AlphaFoldDB" id="A0ABD6Y6Y8"/>
<sequence>MSNPIGGAQKNLLKGIENVVDAKIRQMSKPEIMTGVVAEDPKGYKCIVRFNDTEKVCLLPEHLHDWISKDDIVFVTDTRGNQSQLVVTGSSGSTRGQTLVINDENKDKLTGGVTKFEDNNGDLTDNKLVVQ</sequence>
<organism evidence="1 2">
    <name type="scientific">Limosilactobacillus reuteri</name>
    <name type="common">Lactobacillus reuteri</name>
    <dbReference type="NCBI Taxonomy" id="1598"/>
    <lineage>
        <taxon>Bacteria</taxon>
        <taxon>Bacillati</taxon>
        <taxon>Bacillota</taxon>
        <taxon>Bacilli</taxon>
        <taxon>Lactobacillales</taxon>
        <taxon>Lactobacillaceae</taxon>
        <taxon>Limosilactobacillus</taxon>
    </lineage>
</organism>
<evidence type="ECO:0000313" key="2">
    <source>
        <dbReference type="Proteomes" id="UP000245735"/>
    </source>
</evidence>